<dbReference type="EMBL" id="AZLV01000851">
    <property type="protein sequence ID" value="ETJ03344.1"/>
    <property type="molecule type" value="Genomic_DNA"/>
</dbReference>
<name>W1VH45_9ACTO</name>
<organism evidence="1 2">
    <name type="scientific">Actinomyces urogenitalis DORA_12</name>
    <dbReference type="NCBI Taxonomy" id="1403939"/>
    <lineage>
        <taxon>Bacteria</taxon>
        <taxon>Bacillati</taxon>
        <taxon>Actinomycetota</taxon>
        <taxon>Actinomycetes</taxon>
        <taxon>Actinomycetales</taxon>
        <taxon>Actinomycetaceae</taxon>
        <taxon>Actinomyces</taxon>
    </lineage>
</organism>
<comment type="caution">
    <text evidence="1">The sequence shown here is derived from an EMBL/GenBank/DDBJ whole genome shotgun (WGS) entry which is preliminary data.</text>
</comment>
<dbReference type="AlphaFoldDB" id="W1VH45"/>
<accession>W1VH45</accession>
<reference evidence="1 2" key="1">
    <citation type="submission" date="2013-12" db="EMBL/GenBank/DDBJ databases">
        <title>A Varibaculum cambriense genome reconstructed from a premature infant gut community with otherwise low bacterial novelty that shifts toward anaerobic metabolism during the third week of life.</title>
        <authorList>
            <person name="Brown C.T."/>
            <person name="Sharon I."/>
            <person name="Thomas B.C."/>
            <person name="Castelle C.J."/>
            <person name="Morowitz M.J."/>
            <person name="Banfield J.F."/>
        </authorList>
    </citation>
    <scope>NUCLEOTIDE SEQUENCE [LARGE SCALE GENOMIC DNA]</scope>
    <source>
        <strain evidence="2">DORA_12</strain>
    </source>
</reference>
<proteinExistence type="predicted"/>
<gene>
    <name evidence="1" type="ORF">Q605_AUC00851G0001</name>
</gene>
<dbReference type="Proteomes" id="UP000018852">
    <property type="component" value="Unassembled WGS sequence"/>
</dbReference>
<sequence>MGFRWSVVPAWAAWRGATVASGADHVAVLAQGAQVGHGVVLAAFDVVDVAAGLAAHDAGVVVACEDSGADAPPVSGQLCGAPGSRSG</sequence>
<protein>
    <submittedName>
        <fullName evidence="1">Uncharacterized protein</fullName>
    </submittedName>
</protein>
<evidence type="ECO:0000313" key="2">
    <source>
        <dbReference type="Proteomes" id="UP000018852"/>
    </source>
</evidence>
<evidence type="ECO:0000313" key="1">
    <source>
        <dbReference type="EMBL" id="ETJ03344.1"/>
    </source>
</evidence>